<evidence type="ECO:0000313" key="1">
    <source>
        <dbReference type="EMBL" id="RNA40941.1"/>
    </source>
</evidence>
<keyword evidence="2" id="KW-1185">Reference proteome</keyword>
<reference evidence="1 2" key="1">
    <citation type="journal article" date="2018" name="Sci. Rep.">
        <title>Genomic signatures of local adaptation to the degree of environmental predictability in rotifers.</title>
        <authorList>
            <person name="Franch-Gras L."/>
            <person name="Hahn C."/>
            <person name="Garcia-Roger E.M."/>
            <person name="Carmona M.J."/>
            <person name="Serra M."/>
            <person name="Gomez A."/>
        </authorList>
    </citation>
    <scope>NUCLEOTIDE SEQUENCE [LARGE SCALE GENOMIC DNA]</scope>
    <source>
        <strain evidence="1">HYR1</strain>
    </source>
</reference>
<accession>A0A3M7SYP1</accession>
<dbReference type="AlphaFoldDB" id="A0A3M7SYP1"/>
<gene>
    <name evidence="1" type="ORF">BpHYR1_035730</name>
</gene>
<name>A0A3M7SYP1_BRAPC</name>
<protein>
    <submittedName>
        <fullName evidence="1">Uncharacterized protein</fullName>
    </submittedName>
</protein>
<sequence>MPKSKFEKNFIYRLNSTNCIKTWLCLSACIINIPIYLYEIRRIILRSQHLIHTLKIIGSFIF</sequence>
<comment type="caution">
    <text evidence="1">The sequence shown here is derived from an EMBL/GenBank/DDBJ whole genome shotgun (WGS) entry which is preliminary data.</text>
</comment>
<proteinExistence type="predicted"/>
<organism evidence="1 2">
    <name type="scientific">Brachionus plicatilis</name>
    <name type="common">Marine rotifer</name>
    <name type="synonym">Brachionus muelleri</name>
    <dbReference type="NCBI Taxonomy" id="10195"/>
    <lineage>
        <taxon>Eukaryota</taxon>
        <taxon>Metazoa</taxon>
        <taxon>Spiralia</taxon>
        <taxon>Gnathifera</taxon>
        <taxon>Rotifera</taxon>
        <taxon>Eurotatoria</taxon>
        <taxon>Monogononta</taxon>
        <taxon>Pseudotrocha</taxon>
        <taxon>Ploima</taxon>
        <taxon>Brachionidae</taxon>
        <taxon>Brachionus</taxon>
    </lineage>
</organism>
<evidence type="ECO:0000313" key="2">
    <source>
        <dbReference type="Proteomes" id="UP000276133"/>
    </source>
</evidence>
<dbReference type="Proteomes" id="UP000276133">
    <property type="component" value="Unassembled WGS sequence"/>
</dbReference>
<dbReference type="EMBL" id="REGN01000565">
    <property type="protein sequence ID" value="RNA40941.1"/>
    <property type="molecule type" value="Genomic_DNA"/>
</dbReference>